<dbReference type="AlphaFoldDB" id="A0A9P6QPW4"/>
<reference evidence="1" key="1">
    <citation type="journal article" date="2020" name="Fungal Divers.">
        <title>Resolving the Mortierellaceae phylogeny through synthesis of multi-gene phylogenetics and phylogenomics.</title>
        <authorList>
            <person name="Vandepol N."/>
            <person name="Liber J."/>
            <person name="Desiro A."/>
            <person name="Na H."/>
            <person name="Kennedy M."/>
            <person name="Barry K."/>
            <person name="Grigoriev I.V."/>
            <person name="Miller A.N."/>
            <person name="O'Donnell K."/>
            <person name="Stajich J.E."/>
            <person name="Bonito G."/>
        </authorList>
    </citation>
    <scope>NUCLEOTIDE SEQUENCE</scope>
    <source>
        <strain evidence="1">NVP60</strain>
    </source>
</reference>
<feature type="non-terminal residue" evidence="1">
    <location>
        <position position="161"/>
    </location>
</feature>
<accession>A0A9P6QPW4</accession>
<dbReference type="EMBL" id="JAAAIN010003268">
    <property type="protein sequence ID" value="KAG0286631.1"/>
    <property type="molecule type" value="Genomic_DNA"/>
</dbReference>
<protein>
    <submittedName>
        <fullName evidence="1">Uncharacterized protein</fullName>
    </submittedName>
</protein>
<keyword evidence="2" id="KW-1185">Reference proteome</keyword>
<gene>
    <name evidence="1" type="ORF">BGZ97_007352</name>
</gene>
<dbReference type="OrthoDB" id="2445244at2759"/>
<sequence>GRPQLPKLARILSRNAVFQKNNKEPRLEQIIIELKVTLFRLGVEGVPVDTVVFIFGVSTGGSVHNYTWRYINDLKALADRYIRWPDAVEKAKIKSYFLKHKGFPNCVGAVDGIFSPFSTAPTWETKVWNSLRFRYAMGATAVFGLIRYIDTPIEMKAIASI</sequence>
<name>A0A9P6QPW4_9FUNG</name>
<dbReference type="Proteomes" id="UP000823405">
    <property type="component" value="Unassembled WGS sequence"/>
</dbReference>
<organism evidence="1 2">
    <name type="scientific">Linnemannia gamsii</name>
    <dbReference type="NCBI Taxonomy" id="64522"/>
    <lineage>
        <taxon>Eukaryota</taxon>
        <taxon>Fungi</taxon>
        <taxon>Fungi incertae sedis</taxon>
        <taxon>Mucoromycota</taxon>
        <taxon>Mortierellomycotina</taxon>
        <taxon>Mortierellomycetes</taxon>
        <taxon>Mortierellales</taxon>
        <taxon>Mortierellaceae</taxon>
        <taxon>Linnemannia</taxon>
    </lineage>
</organism>
<evidence type="ECO:0000313" key="2">
    <source>
        <dbReference type="Proteomes" id="UP000823405"/>
    </source>
</evidence>
<proteinExistence type="predicted"/>
<evidence type="ECO:0000313" key="1">
    <source>
        <dbReference type="EMBL" id="KAG0286631.1"/>
    </source>
</evidence>
<comment type="caution">
    <text evidence="1">The sequence shown here is derived from an EMBL/GenBank/DDBJ whole genome shotgun (WGS) entry which is preliminary data.</text>
</comment>